<gene>
    <name evidence="2" type="ORF">SARC_09537</name>
</gene>
<proteinExistence type="predicted"/>
<dbReference type="Proteomes" id="UP000054560">
    <property type="component" value="Unassembled WGS sequence"/>
</dbReference>
<accession>A0A0L0FNG3</accession>
<evidence type="ECO:0008006" key="4">
    <source>
        <dbReference type="Google" id="ProtNLM"/>
    </source>
</evidence>
<organism evidence="2 3">
    <name type="scientific">Sphaeroforma arctica JP610</name>
    <dbReference type="NCBI Taxonomy" id="667725"/>
    <lineage>
        <taxon>Eukaryota</taxon>
        <taxon>Ichthyosporea</taxon>
        <taxon>Ichthyophonida</taxon>
        <taxon>Sphaeroforma</taxon>
    </lineage>
</organism>
<name>A0A0L0FNG3_9EUKA</name>
<dbReference type="GeneID" id="25910041"/>
<dbReference type="RefSeq" id="XP_014151918.1">
    <property type="nucleotide sequence ID" value="XM_014296443.1"/>
</dbReference>
<evidence type="ECO:0000256" key="1">
    <source>
        <dbReference type="SAM" id="MobiDB-lite"/>
    </source>
</evidence>
<sequence length="223" mass="24520">MSASSSNPDAPVSNTNPSASSASNSLLTKAKLTSHSWVTAASPKIKHKHKVPPLPRMTPRVSSAGVSPMPDTNLVDFLMTARHSKTKTPRSRSMSSSGGKANEVRRAVNRSPGLKRQGFSLPTLRLDGTKYREICNLTTHGFNPFIFRSVVYYGPLLLKTGVKKWRRVFGIVCGNSYMYIVDEDMANKPAKHATTRHPTTKTAFTQPLMQLTILRCVRVPVAQ</sequence>
<dbReference type="EMBL" id="KQ242577">
    <property type="protein sequence ID" value="KNC78016.1"/>
    <property type="molecule type" value="Genomic_DNA"/>
</dbReference>
<feature type="region of interest" description="Disordered" evidence="1">
    <location>
        <begin position="39"/>
        <end position="66"/>
    </location>
</feature>
<keyword evidence="3" id="KW-1185">Reference proteome</keyword>
<feature type="compositionally biased region" description="Low complexity" evidence="1">
    <location>
        <begin position="13"/>
        <end position="26"/>
    </location>
</feature>
<feature type="region of interest" description="Disordered" evidence="1">
    <location>
        <begin position="1"/>
        <end position="26"/>
    </location>
</feature>
<protein>
    <recommendedName>
        <fullName evidence="4">PH domain-containing protein</fullName>
    </recommendedName>
</protein>
<reference evidence="2 3" key="1">
    <citation type="submission" date="2011-02" db="EMBL/GenBank/DDBJ databases">
        <title>The Genome Sequence of Sphaeroforma arctica JP610.</title>
        <authorList>
            <consortium name="The Broad Institute Genome Sequencing Platform"/>
            <person name="Russ C."/>
            <person name="Cuomo C."/>
            <person name="Young S.K."/>
            <person name="Zeng Q."/>
            <person name="Gargeya S."/>
            <person name="Alvarado L."/>
            <person name="Berlin A."/>
            <person name="Chapman S.B."/>
            <person name="Chen Z."/>
            <person name="Freedman E."/>
            <person name="Gellesch M."/>
            <person name="Goldberg J."/>
            <person name="Griggs A."/>
            <person name="Gujja S."/>
            <person name="Heilman E."/>
            <person name="Heiman D."/>
            <person name="Howarth C."/>
            <person name="Mehta T."/>
            <person name="Neiman D."/>
            <person name="Pearson M."/>
            <person name="Roberts A."/>
            <person name="Saif S."/>
            <person name="Shea T."/>
            <person name="Shenoy N."/>
            <person name="Sisk P."/>
            <person name="Stolte C."/>
            <person name="Sykes S."/>
            <person name="White J."/>
            <person name="Yandava C."/>
            <person name="Burger G."/>
            <person name="Gray M.W."/>
            <person name="Holland P.W.H."/>
            <person name="King N."/>
            <person name="Lang F.B.F."/>
            <person name="Roger A.J."/>
            <person name="Ruiz-Trillo I."/>
            <person name="Haas B."/>
            <person name="Nusbaum C."/>
            <person name="Birren B."/>
        </authorList>
    </citation>
    <scope>NUCLEOTIDE SEQUENCE [LARGE SCALE GENOMIC DNA]</scope>
    <source>
        <strain evidence="2 3">JP610</strain>
    </source>
</reference>
<evidence type="ECO:0000313" key="2">
    <source>
        <dbReference type="EMBL" id="KNC78016.1"/>
    </source>
</evidence>
<feature type="region of interest" description="Disordered" evidence="1">
    <location>
        <begin position="83"/>
        <end position="114"/>
    </location>
</feature>
<evidence type="ECO:0000313" key="3">
    <source>
        <dbReference type="Proteomes" id="UP000054560"/>
    </source>
</evidence>
<dbReference type="AlphaFoldDB" id="A0A0L0FNG3"/>